<dbReference type="EC" id="1.-.-.-" evidence="6"/>
<name>A0A4R4VIT1_9ACTN</name>
<dbReference type="EMBL" id="SMKO01000052">
    <property type="protein sequence ID" value="TDD03707.1"/>
    <property type="molecule type" value="Genomic_DNA"/>
</dbReference>
<comment type="caution">
    <text evidence="6">The sequence shown here is derived from an EMBL/GenBank/DDBJ whole genome shotgun (WGS) entry which is preliminary data.</text>
</comment>
<accession>A0A4R4VIT1</accession>
<protein>
    <submittedName>
        <fullName evidence="6">TIGR03619 family F420-dependent LLM class oxidoreductase</fullName>
        <ecNumber evidence="6">1.-.-.-</ecNumber>
    </submittedName>
</protein>
<dbReference type="AlphaFoldDB" id="A0A4R4VIT1"/>
<evidence type="ECO:0000256" key="2">
    <source>
        <dbReference type="ARBA" id="ARBA00022643"/>
    </source>
</evidence>
<dbReference type="InterPro" id="IPR019921">
    <property type="entry name" value="Lucif-like_OxRdtase_Rv2161c"/>
</dbReference>
<dbReference type="PANTHER" id="PTHR42847:SF4">
    <property type="entry name" value="ALKANESULFONATE MONOOXYGENASE-RELATED"/>
    <property type="match status" value="1"/>
</dbReference>
<dbReference type="InterPro" id="IPR050172">
    <property type="entry name" value="SsuD_RutA_monooxygenase"/>
</dbReference>
<evidence type="ECO:0000313" key="6">
    <source>
        <dbReference type="EMBL" id="TDD03707.1"/>
    </source>
</evidence>
<dbReference type="RefSeq" id="WP_132596853.1">
    <property type="nucleotide sequence ID" value="NZ_SMKO01000052.1"/>
</dbReference>
<organism evidence="6 7">
    <name type="scientific">Nonomuraea deserti</name>
    <dbReference type="NCBI Taxonomy" id="1848322"/>
    <lineage>
        <taxon>Bacteria</taxon>
        <taxon>Bacillati</taxon>
        <taxon>Actinomycetota</taxon>
        <taxon>Actinomycetes</taxon>
        <taxon>Streptosporangiales</taxon>
        <taxon>Streptosporangiaceae</taxon>
        <taxon>Nonomuraea</taxon>
    </lineage>
</organism>
<dbReference type="InterPro" id="IPR036661">
    <property type="entry name" value="Luciferase-like_sf"/>
</dbReference>
<evidence type="ECO:0000256" key="4">
    <source>
        <dbReference type="ARBA" id="ARBA00023033"/>
    </source>
</evidence>
<keyword evidence="3 6" id="KW-0560">Oxidoreductase</keyword>
<evidence type="ECO:0000313" key="7">
    <source>
        <dbReference type="Proteomes" id="UP000295258"/>
    </source>
</evidence>
<dbReference type="Gene3D" id="3.20.20.30">
    <property type="entry name" value="Luciferase-like domain"/>
    <property type="match status" value="1"/>
</dbReference>
<dbReference type="GO" id="GO:0008726">
    <property type="term" value="F:alkanesulfonate monooxygenase activity"/>
    <property type="evidence" value="ECO:0007669"/>
    <property type="project" value="TreeGrafter"/>
</dbReference>
<dbReference type="Pfam" id="PF00296">
    <property type="entry name" value="Bac_luciferase"/>
    <property type="match status" value="1"/>
</dbReference>
<dbReference type="SUPFAM" id="SSF51679">
    <property type="entry name" value="Bacterial luciferase-like"/>
    <property type="match status" value="1"/>
</dbReference>
<dbReference type="Proteomes" id="UP000295258">
    <property type="component" value="Unassembled WGS sequence"/>
</dbReference>
<dbReference type="PANTHER" id="PTHR42847">
    <property type="entry name" value="ALKANESULFONATE MONOOXYGENASE"/>
    <property type="match status" value="1"/>
</dbReference>
<dbReference type="GO" id="GO:0046306">
    <property type="term" value="P:alkanesulfonate catabolic process"/>
    <property type="evidence" value="ECO:0007669"/>
    <property type="project" value="TreeGrafter"/>
</dbReference>
<dbReference type="InterPro" id="IPR011251">
    <property type="entry name" value="Luciferase-like_dom"/>
</dbReference>
<feature type="domain" description="Luciferase-like" evidence="5">
    <location>
        <begin position="19"/>
        <end position="255"/>
    </location>
</feature>
<sequence length="309" mass="32728">MGESTIGPGMTLGLALPTSGAASSPEEMLRVAQRAEEIGLAAVWTFERLLRPVGAAAVVGGGPAVPLPEPYGWVYDPLETLSFVAAGTREIRLGTSVLVTLLHNPVVLARRLATLDRLSGGRLIAGIGQGWMADEFATAGVPPRQRGARFEEHVTAMRRVWLPDPVEFDGTFYRIAASHIGPKPVRPDGPALLAGAASPPAIERAARMGLGLNAIMMSWAAFHDTIEAFRRAAEAAGLDPDTLPVVVRVNGSITEKPLDGRAPLTGSAEQVLDDLARLGSAGADHVFWAMETEPDEQLDSMERLRAHAG</sequence>
<keyword evidence="1" id="KW-0285">Flavoprotein</keyword>
<keyword evidence="4" id="KW-0503">Monooxygenase</keyword>
<evidence type="ECO:0000256" key="3">
    <source>
        <dbReference type="ARBA" id="ARBA00023002"/>
    </source>
</evidence>
<proteinExistence type="predicted"/>
<gene>
    <name evidence="6" type="ORF">E1292_20545</name>
</gene>
<keyword evidence="7" id="KW-1185">Reference proteome</keyword>
<evidence type="ECO:0000259" key="5">
    <source>
        <dbReference type="Pfam" id="PF00296"/>
    </source>
</evidence>
<keyword evidence="2" id="KW-0288">FMN</keyword>
<dbReference type="NCBIfam" id="TIGR03619">
    <property type="entry name" value="F420_Rv2161c"/>
    <property type="match status" value="1"/>
</dbReference>
<evidence type="ECO:0000256" key="1">
    <source>
        <dbReference type="ARBA" id="ARBA00022630"/>
    </source>
</evidence>
<reference evidence="6 7" key="1">
    <citation type="submission" date="2019-03" db="EMBL/GenBank/DDBJ databases">
        <title>Draft genome sequences of novel Actinobacteria.</title>
        <authorList>
            <person name="Sahin N."/>
            <person name="Ay H."/>
            <person name="Saygin H."/>
        </authorList>
    </citation>
    <scope>NUCLEOTIDE SEQUENCE [LARGE SCALE GENOMIC DNA]</scope>
    <source>
        <strain evidence="6 7">KC310</strain>
    </source>
</reference>